<evidence type="ECO:0000313" key="7">
    <source>
        <dbReference type="EMBL" id="KAK8916010.1"/>
    </source>
</evidence>
<dbReference type="GO" id="GO:0006071">
    <property type="term" value="P:glycerol metabolic process"/>
    <property type="evidence" value="ECO:0007669"/>
    <property type="project" value="UniProtKB-KW"/>
</dbReference>
<dbReference type="EC" id="3.1.4.46" evidence="2"/>
<dbReference type="PANTHER" id="PTHR22958">
    <property type="entry name" value="GLYCEROPHOSPHORYL DIESTER PHOSPHODIESTERASE"/>
    <property type="match status" value="1"/>
</dbReference>
<dbReference type="Pfam" id="PF03009">
    <property type="entry name" value="GDPD"/>
    <property type="match status" value="1"/>
</dbReference>
<dbReference type="InterPro" id="IPR030395">
    <property type="entry name" value="GP_PDE_dom"/>
</dbReference>
<organism evidence="7 8">
    <name type="scientific">Platanthera zijinensis</name>
    <dbReference type="NCBI Taxonomy" id="2320716"/>
    <lineage>
        <taxon>Eukaryota</taxon>
        <taxon>Viridiplantae</taxon>
        <taxon>Streptophyta</taxon>
        <taxon>Embryophyta</taxon>
        <taxon>Tracheophyta</taxon>
        <taxon>Spermatophyta</taxon>
        <taxon>Magnoliopsida</taxon>
        <taxon>Liliopsida</taxon>
        <taxon>Asparagales</taxon>
        <taxon>Orchidaceae</taxon>
        <taxon>Orchidoideae</taxon>
        <taxon>Orchideae</taxon>
        <taxon>Orchidinae</taxon>
        <taxon>Platanthera</taxon>
    </lineage>
</organism>
<evidence type="ECO:0000256" key="4">
    <source>
        <dbReference type="ARBA" id="ARBA00022801"/>
    </source>
</evidence>
<comment type="similarity">
    <text evidence="1">Belongs to the glycerophosphoryl diester phosphodiesterase family.</text>
</comment>
<keyword evidence="3" id="KW-0319">Glycerol metabolism</keyword>
<sequence>MGPTRRIFVGINCESLQRISMISRCILISSSTPTIYTPPATTPPSTNGKYTGRRRFSRHSSDFCPISKPPMALKAAAVADIPALDQVHERVSSISLTSPSPRKPARFAVIGHRGNGMNSWSSPSVSVRENSILSFNQAAKFSIPFVEFDVQVTSDGVPVIFHDVFILTGDVDAVADRRVTDLSLNEFLSYGSQREPTSPGKPLLRRTADGKVYKWAVEADDPLCTLEEAFRRVDARLGFNIELKFDDDLIYTEENLVKTLEIIVRSVCTNAGGRSVIFSTFQPDAARIVRRLQQDYPVFFLTDGGTKSFSDARRNSLEEAVKLCAENGLEGIVSEVRGVLRNPAAVAGIKKAKLSLLTYGGLNNTAEVVYMQYMMGIDGVIADRVKEISDAVGSFQGQGMGDGGGEEMREARPSFSEAQLSYLLELIAELVRQ</sequence>
<comment type="catalytic activity">
    <reaction evidence="5">
        <text>a sn-glycero-3-phosphodiester + H2O = an alcohol + sn-glycerol 3-phosphate + H(+)</text>
        <dbReference type="Rhea" id="RHEA:12969"/>
        <dbReference type="ChEBI" id="CHEBI:15377"/>
        <dbReference type="ChEBI" id="CHEBI:15378"/>
        <dbReference type="ChEBI" id="CHEBI:30879"/>
        <dbReference type="ChEBI" id="CHEBI:57597"/>
        <dbReference type="ChEBI" id="CHEBI:83408"/>
        <dbReference type="EC" id="3.1.4.46"/>
    </reaction>
</comment>
<dbReference type="PANTHER" id="PTHR22958:SF1">
    <property type="entry name" value="GLYCEROPHOSPHOCHOLINE PHOSPHODIESTERASE GPCPD1"/>
    <property type="match status" value="1"/>
</dbReference>
<feature type="domain" description="GP-PDE" evidence="6">
    <location>
        <begin position="107"/>
        <end position="392"/>
    </location>
</feature>
<keyword evidence="8" id="KW-1185">Reference proteome</keyword>
<protein>
    <recommendedName>
        <fullName evidence="2">glycerophosphodiester phosphodiesterase</fullName>
        <ecNumber evidence="2">3.1.4.46</ecNumber>
    </recommendedName>
</protein>
<dbReference type="InterPro" id="IPR051578">
    <property type="entry name" value="GDPD"/>
</dbReference>
<evidence type="ECO:0000313" key="8">
    <source>
        <dbReference type="Proteomes" id="UP001418222"/>
    </source>
</evidence>
<proteinExistence type="inferred from homology"/>
<evidence type="ECO:0000256" key="5">
    <source>
        <dbReference type="ARBA" id="ARBA00047512"/>
    </source>
</evidence>
<evidence type="ECO:0000256" key="2">
    <source>
        <dbReference type="ARBA" id="ARBA00012247"/>
    </source>
</evidence>
<dbReference type="Proteomes" id="UP001418222">
    <property type="component" value="Unassembled WGS sequence"/>
</dbReference>
<dbReference type="PROSITE" id="PS51704">
    <property type="entry name" value="GP_PDE"/>
    <property type="match status" value="1"/>
</dbReference>
<reference evidence="7 8" key="1">
    <citation type="journal article" date="2022" name="Nat. Plants">
        <title>Genomes of leafy and leafless Platanthera orchids illuminate the evolution of mycoheterotrophy.</title>
        <authorList>
            <person name="Li M.H."/>
            <person name="Liu K.W."/>
            <person name="Li Z."/>
            <person name="Lu H.C."/>
            <person name="Ye Q.L."/>
            <person name="Zhang D."/>
            <person name="Wang J.Y."/>
            <person name="Li Y.F."/>
            <person name="Zhong Z.M."/>
            <person name="Liu X."/>
            <person name="Yu X."/>
            <person name="Liu D.K."/>
            <person name="Tu X.D."/>
            <person name="Liu B."/>
            <person name="Hao Y."/>
            <person name="Liao X.Y."/>
            <person name="Jiang Y.T."/>
            <person name="Sun W.H."/>
            <person name="Chen J."/>
            <person name="Chen Y.Q."/>
            <person name="Ai Y."/>
            <person name="Zhai J.W."/>
            <person name="Wu S.S."/>
            <person name="Zhou Z."/>
            <person name="Hsiao Y.Y."/>
            <person name="Wu W.L."/>
            <person name="Chen Y.Y."/>
            <person name="Lin Y.F."/>
            <person name="Hsu J.L."/>
            <person name="Li C.Y."/>
            <person name="Wang Z.W."/>
            <person name="Zhao X."/>
            <person name="Zhong W.Y."/>
            <person name="Ma X.K."/>
            <person name="Ma L."/>
            <person name="Huang J."/>
            <person name="Chen G.Z."/>
            <person name="Huang M.Z."/>
            <person name="Huang L."/>
            <person name="Peng D.H."/>
            <person name="Luo Y.B."/>
            <person name="Zou S.Q."/>
            <person name="Chen S.P."/>
            <person name="Lan S."/>
            <person name="Tsai W.C."/>
            <person name="Van de Peer Y."/>
            <person name="Liu Z.J."/>
        </authorList>
    </citation>
    <scope>NUCLEOTIDE SEQUENCE [LARGE SCALE GENOMIC DNA]</scope>
    <source>
        <strain evidence="7">Lor287</strain>
    </source>
</reference>
<dbReference type="AlphaFoldDB" id="A0AAP0AUI8"/>
<dbReference type="Gene3D" id="3.20.20.190">
    <property type="entry name" value="Phosphatidylinositol (PI) phosphodiesterase"/>
    <property type="match status" value="1"/>
</dbReference>
<comment type="caution">
    <text evidence="7">The sequence shown here is derived from an EMBL/GenBank/DDBJ whole genome shotgun (WGS) entry which is preliminary data.</text>
</comment>
<keyword evidence="4" id="KW-0378">Hydrolase</keyword>
<dbReference type="InterPro" id="IPR017946">
    <property type="entry name" value="PLC-like_Pdiesterase_TIM-brl"/>
</dbReference>
<dbReference type="GO" id="GO:0008889">
    <property type="term" value="F:glycerophosphodiester phosphodiesterase activity"/>
    <property type="evidence" value="ECO:0007669"/>
    <property type="project" value="UniProtKB-EC"/>
</dbReference>
<evidence type="ECO:0000256" key="1">
    <source>
        <dbReference type="ARBA" id="ARBA00007277"/>
    </source>
</evidence>
<evidence type="ECO:0000259" key="6">
    <source>
        <dbReference type="PROSITE" id="PS51704"/>
    </source>
</evidence>
<dbReference type="EMBL" id="JBBWWQ010000020">
    <property type="protein sequence ID" value="KAK8916010.1"/>
    <property type="molecule type" value="Genomic_DNA"/>
</dbReference>
<dbReference type="SUPFAM" id="SSF51695">
    <property type="entry name" value="PLC-like phosphodiesterases"/>
    <property type="match status" value="1"/>
</dbReference>
<dbReference type="FunFam" id="3.20.20.190:FF:000034">
    <property type="entry name" value="Glycerophosphodiester phosphodiesterase GDPD2"/>
    <property type="match status" value="1"/>
</dbReference>
<accession>A0AAP0AUI8</accession>
<evidence type="ECO:0000256" key="3">
    <source>
        <dbReference type="ARBA" id="ARBA00022798"/>
    </source>
</evidence>
<gene>
    <name evidence="7" type="ORF">KSP39_PZI022732</name>
</gene>
<dbReference type="GO" id="GO:0046475">
    <property type="term" value="P:glycerophospholipid catabolic process"/>
    <property type="evidence" value="ECO:0007669"/>
    <property type="project" value="TreeGrafter"/>
</dbReference>
<name>A0AAP0AUI8_9ASPA</name>